<comment type="caution">
    <text evidence="1">The sequence shown here is derived from an EMBL/GenBank/DDBJ whole genome shotgun (WGS) entry which is preliminary data.</text>
</comment>
<reference evidence="1 2" key="1">
    <citation type="submission" date="2018-06" db="EMBL/GenBank/DDBJ databases">
        <title>Extensive metabolic versatility and redundancy in microbially diverse, dynamic hydrothermal sediments.</title>
        <authorList>
            <person name="Dombrowski N."/>
            <person name="Teske A."/>
            <person name="Baker B.J."/>
        </authorList>
    </citation>
    <scope>NUCLEOTIDE SEQUENCE [LARGE SCALE GENOMIC DNA]</scope>
    <source>
        <strain evidence="1">B34_G17</strain>
    </source>
</reference>
<evidence type="ECO:0000313" key="2">
    <source>
        <dbReference type="Proteomes" id="UP000272051"/>
    </source>
</evidence>
<dbReference type="AlphaFoldDB" id="A0A497F005"/>
<protein>
    <submittedName>
        <fullName evidence="1">Uncharacterized protein</fullName>
    </submittedName>
</protein>
<evidence type="ECO:0000313" key="1">
    <source>
        <dbReference type="EMBL" id="RLE52924.1"/>
    </source>
</evidence>
<gene>
    <name evidence="1" type="ORF">DRJ33_02440</name>
</gene>
<accession>A0A497F005</accession>
<proteinExistence type="predicted"/>
<dbReference type="EMBL" id="QMQX01000029">
    <property type="protein sequence ID" value="RLE52924.1"/>
    <property type="molecule type" value="Genomic_DNA"/>
</dbReference>
<name>A0A497F005_9CREN</name>
<sequence length="418" mass="48893">MVHAPEDSIVIFKCGKQREFLKYVMEKANLDVYDLSITLEVNVDRVKELLKEKDYMTVREFKRLIPFDPRLRVEKLFEKYSIDIKPKTWKHALTSVKIAGYVRAEDRMTLQEVELLDELRSSREEMFAEIHWKVHEPVKIGNIIRNVDFAYYDKSGHLIAIEEAVSELNHRILPKLVKRAKELRQESPRTKLIVTVKKLGDHGRLAAHILIKHGILLNLDREHYQIANCLSRNEMLRCIILDDIEMLKKHVSELDNWLKLDENTRNILLKASKTREYAKLSEIETMVHEELEKQGFNPEGKVMVIEHDYGIIVPDNVFKYENETWFTFVSKASTVRGLYHRLEDLAGYSCLTKEIIPNAKTLAIIVSDLKDTDVSKIVDGMSEKAEIARTFIDLLIDQNDLKSLRRILMKLRKFQLSH</sequence>
<organism evidence="1 2">
    <name type="scientific">Thermoproteota archaeon</name>
    <dbReference type="NCBI Taxonomy" id="2056631"/>
    <lineage>
        <taxon>Archaea</taxon>
        <taxon>Thermoproteota</taxon>
    </lineage>
</organism>
<dbReference type="Proteomes" id="UP000272051">
    <property type="component" value="Unassembled WGS sequence"/>
</dbReference>